<name>A0A0F6YLM4_9BACT</name>
<evidence type="ECO:0000313" key="1">
    <source>
        <dbReference type="EMBL" id="AKF10053.1"/>
    </source>
</evidence>
<dbReference type="KEGG" id="samy:DB32_007202"/>
<dbReference type="EMBL" id="CP011125">
    <property type="protein sequence ID" value="AKF10053.1"/>
    <property type="molecule type" value="Genomic_DNA"/>
</dbReference>
<protein>
    <recommendedName>
        <fullName evidence="3">Lipoprotein</fullName>
    </recommendedName>
</protein>
<dbReference type="AlphaFoldDB" id="A0A0F6YLM4"/>
<evidence type="ECO:0008006" key="3">
    <source>
        <dbReference type="Google" id="ProtNLM"/>
    </source>
</evidence>
<dbReference type="Proteomes" id="UP000034883">
    <property type="component" value="Chromosome"/>
</dbReference>
<dbReference type="STRING" id="927083.DB32_007202"/>
<reference evidence="1 2" key="1">
    <citation type="submission" date="2015-03" db="EMBL/GenBank/DDBJ databases">
        <title>Genome assembly of Sandaracinus amylolyticus DSM 53668.</title>
        <authorList>
            <person name="Sharma G."/>
            <person name="Subramanian S."/>
        </authorList>
    </citation>
    <scope>NUCLEOTIDE SEQUENCE [LARGE SCALE GENOMIC DNA]</scope>
    <source>
        <strain evidence="1 2">DSM 53668</strain>
    </source>
</reference>
<keyword evidence="2" id="KW-1185">Reference proteome</keyword>
<dbReference type="PROSITE" id="PS51257">
    <property type="entry name" value="PROKAR_LIPOPROTEIN"/>
    <property type="match status" value="1"/>
</dbReference>
<accession>A0A0F6YLM4</accession>
<sequence>MKRVLVIVLLSLAACGPDARRVGADATVQSARAALMQVEGTSGGEEPLRAPLERSRVWLERSEEGIEVWGSSGSLAYETAAPCLGVALGELRDALVAQGRDVPTDLEEAEASALAASERPCATRR</sequence>
<organism evidence="1 2">
    <name type="scientific">Sandaracinus amylolyticus</name>
    <dbReference type="NCBI Taxonomy" id="927083"/>
    <lineage>
        <taxon>Bacteria</taxon>
        <taxon>Pseudomonadati</taxon>
        <taxon>Myxococcota</taxon>
        <taxon>Polyangia</taxon>
        <taxon>Polyangiales</taxon>
        <taxon>Sandaracinaceae</taxon>
        <taxon>Sandaracinus</taxon>
    </lineage>
</organism>
<evidence type="ECO:0000313" key="2">
    <source>
        <dbReference type="Proteomes" id="UP000034883"/>
    </source>
</evidence>
<proteinExistence type="predicted"/>
<gene>
    <name evidence="1" type="ORF">DB32_007202</name>
</gene>
<dbReference type="RefSeq" id="WP_053237053.1">
    <property type="nucleotide sequence ID" value="NZ_CP011125.1"/>
</dbReference>